<sequence length="142" mass="16283">MLMRTKRFFLLSSLTFFTLYLPAITYAEDNYSSKFINESNKGAEKYTLIKTRMWPESGCIIESGPDKILPGENTQLVIAKKQGCDQAGIGYSLYKATDTKQEHVLGYVSHRFRDGTFSLQVSIFCKNKQCVFRDLNPDQDRN</sequence>
<dbReference type="PATRIC" id="fig|947033.5.peg.2789"/>
<feature type="signal peptide" evidence="1">
    <location>
        <begin position="1"/>
        <end position="27"/>
    </location>
</feature>
<proteinExistence type="predicted"/>
<keyword evidence="1" id="KW-0732">Signal</keyword>
<protein>
    <submittedName>
        <fullName evidence="2">Uncharacterized protein</fullName>
    </submittedName>
</protein>
<dbReference type="OrthoDB" id="5638527at2"/>
<comment type="caution">
    <text evidence="2">The sequence shown here is derived from an EMBL/GenBank/DDBJ whole genome shotgun (WGS) entry which is preliminary data.</text>
</comment>
<dbReference type="RefSeq" id="WP_058511405.1">
    <property type="nucleotide sequence ID" value="NZ_DAIOMV010000011.1"/>
</dbReference>
<evidence type="ECO:0000313" key="2">
    <source>
        <dbReference type="EMBL" id="KTD69469.1"/>
    </source>
</evidence>
<dbReference type="EMBL" id="LNYY01000019">
    <property type="protein sequence ID" value="KTD69469.1"/>
    <property type="molecule type" value="Genomic_DNA"/>
</dbReference>
<dbReference type="AlphaFoldDB" id="A0A0W0ZJY5"/>
<organism evidence="2 3">
    <name type="scientific">Legionella steelei</name>
    <dbReference type="NCBI Taxonomy" id="947033"/>
    <lineage>
        <taxon>Bacteria</taxon>
        <taxon>Pseudomonadati</taxon>
        <taxon>Pseudomonadota</taxon>
        <taxon>Gammaproteobacteria</taxon>
        <taxon>Legionellales</taxon>
        <taxon>Legionellaceae</taxon>
        <taxon>Legionella</taxon>
    </lineage>
</organism>
<feature type="chain" id="PRO_5006918763" evidence="1">
    <location>
        <begin position="28"/>
        <end position="142"/>
    </location>
</feature>
<evidence type="ECO:0000313" key="3">
    <source>
        <dbReference type="Proteomes" id="UP000054926"/>
    </source>
</evidence>
<accession>A0A0W0ZJY5</accession>
<keyword evidence="3" id="KW-1185">Reference proteome</keyword>
<name>A0A0W0ZJY5_9GAMM</name>
<dbReference type="Proteomes" id="UP000054926">
    <property type="component" value="Unassembled WGS sequence"/>
</dbReference>
<evidence type="ECO:0000256" key="1">
    <source>
        <dbReference type="SAM" id="SignalP"/>
    </source>
</evidence>
<reference evidence="2 3" key="1">
    <citation type="submission" date="2015-11" db="EMBL/GenBank/DDBJ databases">
        <title>Genomic analysis of 38 Legionella species identifies large and diverse effector repertoires.</title>
        <authorList>
            <person name="Burstein D."/>
            <person name="Amaro F."/>
            <person name="Zusman T."/>
            <person name="Lifshitz Z."/>
            <person name="Cohen O."/>
            <person name="Gilbert J.A."/>
            <person name="Pupko T."/>
            <person name="Shuman H.A."/>
            <person name="Segal G."/>
        </authorList>
    </citation>
    <scope>NUCLEOTIDE SEQUENCE [LARGE SCALE GENOMIC DNA]</scope>
    <source>
        <strain evidence="2 3">IMVS3376</strain>
    </source>
</reference>
<gene>
    <name evidence="2" type="ORF">Lste_2627</name>
</gene>